<proteinExistence type="predicted"/>
<dbReference type="OrthoDB" id="281405at2"/>
<sequence length="159" mass="16488">MQEATELIDALKQSNGKIVFAESCTGGMVASELAQVPGVSDVFCGSAVTYREATKQSWLGVDGETMQALTAVSAPVAHQMAAGALSQTPEATIAVSITGHLGPNAPEGFDGLVFIAVAKTVKGKTLVKVAHHQLTQTKRVQRQVEATQLVLTTAIDAIG</sequence>
<reference evidence="2 3" key="1">
    <citation type="submission" date="2019-08" db="EMBL/GenBank/DDBJ databases">
        <title>Deep-cultivation of Planctomycetes and their phenomic and genomic characterization uncovers novel biology.</title>
        <authorList>
            <person name="Wiegand S."/>
            <person name="Jogler M."/>
            <person name="Boedeker C."/>
            <person name="Pinto D."/>
            <person name="Vollmers J."/>
            <person name="Rivas-Marin E."/>
            <person name="Kohn T."/>
            <person name="Peeters S.H."/>
            <person name="Heuer A."/>
            <person name="Rast P."/>
            <person name="Oberbeckmann S."/>
            <person name="Bunk B."/>
            <person name="Jeske O."/>
            <person name="Meyerdierks A."/>
            <person name="Storesund J.E."/>
            <person name="Kallscheuer N."/>
            <person name="Luecker S."/>
            <person name="Lage O.M."/>
            <person name="Pohl T."/>
            <person name="Merkel B.J."/>
            <person name="Hornburger P."/>
            <person name="Mueller R.-W."/>
            <person name="Bruemmer F."/>
            <person name="Labrenz M."/>
            <person name="Spormann A.M."/>
            <person name="Op Den Camp H."/>
            <person name="Overmann J."/>
            <person name="Amann R."/>
            <person name="Jetten M.S.M."/>
            <person name="Mascher T."/>
            <person name="Medema M.H."/>
            <person name="Devos D.P."/>
            <person name="Kaster A.-K."/>
            <person name="Ovreas L."/>
            <person name="Rohde M."/>
            <person name="Galperin M.Y."/>
            <person name="Jogler C."/>
        </authorList>
    </citation>
    <scope>NUCLEOTIDE SEQUENCE [LARGE SCALE GENOMIC DNA]</scope>
    <source>
        <strain evidence="2 3">LF1</strain>
    </source>
</reference>
<evidence type="ECO:0000313" key="3">
    <source>
        <dbReference type="Proteomes" id="UP000322699"/>
    </source>
</evidence>
<gene>
    <name evidence="2" type="primary">pncC</name>
    <name evidence="2" type="ORF">LF1_10050</name>
</gene>
<comment type="caution">
    <text evidence="2">The sequence shown here is derived from an EMBL/GenBank/DDBJ whole genome shotgun (WGS) entry which is preliminary data.</text>
</comment>
<evidence type="ECO:0000259" key="1">
    <source>
        <dbReference type="Pfam" id="PF02464"/>
    </source>
</evidence>
<dbReference type="EMBL" id="VRLW01000001">
    <property type="protein sequence ID" value="KAA1258485.1"/>
    <property type="molecule type" value="Genomic_DNA"/>
</dbReference>
<dbReference type="NCBIfam" id="TIGR00199">
    <property type="entry name" value="PncC_domain"/>
    <property type="match status" value="1"/>
</dbReference>
<keyword evidence="3" id="KW-1185">Reference proteome</keyword>
<dbReference type="InterPro" id="IPR036653">
    <property type="entry name" value="CinA-like_C"/>
</dbReference>
<dbReference type="AlphaFoldDB" id="A0A5B1CF23"/>
<dbReference type="Gene3D" id="3.90.950.20">
    <property type="entry name" value="CinA-like"/>
    <property type="match status" value="1"/>
</dbReference>
<feature type="domain" description="CinA C-terminal" evidence="1">
    <location>
        <begin position="4"/>
        <end position="144"/>
    </location>
</feature>
<name>A0A5B1CF23_9BACT</name>
<dbReference type="GO" id="GO:0019159">
    <property type="term" value="F:nicotinamide-nucleotide amidase activity"/>
    <property type="evidence" value="ECO:0007669"/>
    <property type="project" value="UniProtKB-EC"/>
</dbReference>
<dbReference type="RefSeq" id="WP_068265129.1">
    <property type="nucleotide sequence ID" value="NZ_LWSK01000077.1"/>
</dbReference>
<dbReference type="Proteomes" id="UP000322699">
    <property type="component" value="Unassembled WGS sequence"/>
</dbReference>
<dbReference type="Pfam" id="PF02464">
    <property type="entry name" value="CinA"/>
    <property type="match status" value="1"/>
</dbReference>
<accession>A0A5B1CF23</accession>
<evidence type="ECO:0000313" key="2">
    <source>
        <dbReference type="EMBL" id="KAA1258485.1"/>
    </source>
</evidence>
<protein>
    <submittedName>
        <fullName evidence="2">Nicotinamide-nucleotide amidohydrolase PncC</fullName>
        <ecNumber evidence="2">3.5.1.42</ecNumber>
    </submittedName>
</protein>
<dbReference type="EC" id="3.5.1.42" evidence="2"/>
<organism evidence="2 3">
    <name type="scientific">Rubripirellula obstinata</name>
    <dbReference type="NCBI Taxonomy" id="406547"/>
    <lineage>
        <taxon>Bacteria</taxon>
        <taxon>Pseudomonadati</taxon>
        <taxon>Planctomycetota</taxon>
        <taxon>Planctomycetia</taxon>
        <taxon>Pirellulales</taxon>
        <taxon>Pirellulaceae</taxon>
        <taxon>Rubripirellula</taxon>
    </lineage>
</organism>
<dbReference type="InterPro" id="IPR008136">
    <property type="entry name" value="CinA_C"/>
</dbReference>
<dbReference type="SUPFAM" id="SSF142433">
    <property type="entry name" value="CinA-like"/>
    <property type="match status" value="1"/>
</dbReference>
<keyword evidence="2" id="KW-0378">Hydrolase</keyword>